<organism evidence="9">
    <name type="scientific">Auxenochlorella protothecoides</name>
    <name type="common">Green microalga</name>
    <name type="synonym">Chlorella protothecoides</name>
    <dbReference type="NCBI Taxonomy" id="3075"/>
    <lineage>
        <taxon>Eukaryota</taxon>
        <taxon>Viridiplantae</taxon>
        <taxon>Chlorophyta</taxon>
        <taxon>core chlorophytes</taxon>
        <taxon>Trebouxiophyceae</taxon>
        <taxon>Chlorellales</taxon>
        <taxon>Chlorellaceae</taxon>
        <taxon>Auxenochlorella</taxon>
    </lineage>
</organism>
<feature type="transmembrane region" description="Helical" evidence="7">
    <location>
        <begin position="42"/>
        <end position="59"/>
    </location>
</feature>
<evidence type="ECO:0000256" key="3">
    <source>
        <dbReference type="ARBA" id="ARBA00022692"/>
    </source>
</evidence>
<evidence type="ECO:0000256" key="2">
    <source>
        <dbReference type="ARBA" id="ARBA00005731"/>
    </source>
</evidence>
<keyword evidence="3 7" id="KW-0812">Transmembrane</keyword>
<dbReference type="InterPro" id="IPR037185">
    <property type="entry name" value="EmrE-like"/>
</dbReference>
<evidence type="ECO:0000256" key="8">
    <source>
        <dbReference type="SAM" id="SignalP"/>
    </source>
</evidence>
<gene>
    <name evidence="9" type="ORF">g.14625</name>
</gene>
<feature type="transmembrane region" description="Helical" evidence="7">
    <location>
        <begin position="216"/>
        <end position="234"/>
    </location>
</feature>
<dbReference type="InterPro" id="IPR010651">
    <property type="entry name" value="Sugar_transport"/>
</dbReference>
<feature type="transmembrane region" description="Helical" evidence="7">
    <location>
        <begin position="283"/>
        <end position="305"/>
    </location>
</feature>
<dbReference type="PANTHER" id="PTHR16119:SF22">
    <property type="entry name" value="EAMA DOMAIN-CONTAINING PROTEIN"/>
    <property type="match status" value="1"/>
</dbReference>
<name>A0A1D2A4K7_AUXPR</name>
<keyword evidence="4 7" id="KW-1133">Transmembrane helix</keyword>
<dbReference type="InterPro" id="IPR012435">
    <property type="entry name" value="TMEM144"/>
</dbReference>
<sequence length="368" mass="36056">MAALLGVSLAILSGICNGSFGSMSKLRVVRDAEIPPHVHGHWMAEGAGLAGLLVLALPVHRTFTPWGLLSGAMFMASNVATFPAIRSLGLAAACAVWSATAVLASLAWALLGAGDRLRSPALAAAAVLLLLAGMVGVCAAQASVPVLPVGSRCHGDEEAGAGPLAHEPLLSPGAGPLAHEPLLSPGAAASDDAADSTKSEASLGGAAEPAAPLPRAAGALAAVAAGLVGGLVLAPMSHLPRACQGLAYMPSMGMGVLLAAPLVTLARTRPADMFVKAQSPAAIWPGVVAGTVWGVGNAAAAAAAADPRVGLALAYPIMQGLGIAVAAVWGVVAFGELPGRGPRRAMAAADAAIVAGVVLLVRAKGGTP</sequence>
<keyword evidence="5 7" id="KW-0472">Membrane</keyword>
<feature type="transmembrane region" description="Helical" evidence="7">
    <location>
        <begin position="312"/>
        <end position="333"/>
    </location>
</feature>
<protein>
    <submittedName>
        <fullName evidence="9">Uncharacterized protein</fullName>
    </submittedName>
</protein>
<evidence type="ECO:0000256" key="6">
    <source>
        <dbReference type="SAM" id="MobiDB-lite"/>
    </source>
</evidence>
<evidence type="ECO:0000256" key="7">
    <source>
        <dbReference type="SAM" id="Phobius"/>
    </source>
</evidence>
<feature type="transmembrane region" description="Helical" evidence="7">
    <location>
        <begin position="246"/>
        <end position="263"/>
    </location>
</feature>
<reference evidence="9" key="1">
    <citation type="submission" date="2015-08" db="EMBL/GenBank/DDBJ databases">
        <authorList>
            <person name="Babu N.S."/>
            <person name="Beckwith C.J."/>
            <person name="Beseler K.G."/>
            <person name="Brison A."/>
            <person name="Carone J.V."/>
            <person name="Caskin T.P."/>
            <person name="Diamond M."/>
            <person name="Durham M.E."/>
            <person name="Foxe J.M."/>
            <person name="Go M."/>
            <person name="Henderson B.A."/>
            <person name="Jones I.B."/>
            <person name="McGettigan J.A."/>
            <person name="Micheletti S.J."/>
            <person name="Nasrallah M.E."/>
            <person name="Ortiz D."/>
            <person name="Piller C.R."/>
            <person name="Privatt S.R."/>
            <person name="Schneider S.L."/>
            <person name="Sharp S."/>
            <person name="Smith T.C."/>
            <person name="Stanton J.D."/>
            <person name="Ullery H.E."/>
            <person name="Wilson R.J."/>
            <person name="Serrano M.G."/>
            <person name="Buck G."/>
            <person name="Lee V."/>
            <person name="Wang Y."/>
            <person name="Carvalho R."/>
            <person name="Voegtly L."/>
            <person name="Shi R."/>
            <person name="Duckworth R."/>
            <person name="Johnson A."/>
            <person name="Loviza R."/>
            <person name="Walstead R."/>
            <person name="Shah Z."/>
            <person name="Kiflezghi M."/>
            <person name="Wade K."/>
            <person name="Ball S.L."/>
            <person name="Bradley K.W."/>
            <person name="Asai D.J."/>
            <person name="Bowman C.A."/>
            <person name="Russell D.A."/>
            <person name="Pope W.H."/>
            <person name="Jacobs-Sera D."/>
            <person name="Hendrix R.W."/>
            <person name="Hatfull G.F."/>
        </authorList>
    </citation>
    <scope>NUCLEOTIDE SEQUENCE</scope>
</reference>
<dbReference type="SUPFAM" id="SSF103481">
    <property type="entry name" value="Multidrug resistance efflux transporter EmrE"/>
    <property type="match status" value="1"/>
</dbReference>
<feature type="region of interest" description="Disordered" evidence="6">
    <location>
        <begin position="181"/>
        <end position="207"/>
    </location>
</feature>
<dbReference type="PANTHER" id="PTHR16119">
    <property type="entry name" value="TRANSMEMBRANE PROTEIN 144"/>
    <property type="match status" value="1"/>
</dbReference>
<feature type="transmembrane region" description="Helical" evidence="7">
    <location>
        <begin position="122"/>
        <end position="142"/>
    </location>
</feature>
<dbReference type="GO" id="GO:0015144">
    <property type="term" value="F:carbohydrate transmembrane transporter activity"/>
    <property type="evidence" value="ECO:0007669"/>
    <property type="project" value="InterPro"/>
</dbReference>
<evidence type="ECO:0000256" key="4">
    <source>
        <dbReference type="ARBA" id="ARBA00022989"/>
    </source>
</evidence>
<dbReference type="AlphaFoldDB" id="A0A1D2A4K7"/>
<evidence type="ECO:0000313" key="9">
    <source>
        <dbReference type="EMBL" id="JAT74114.1"/>
    </source>
</evidence>
<comment type="similarity">
    <text evidence="2">Belongs to the TMEM144 family.</text>
</comment>
<feature type="transmembrane region" description="Helical" evidence="7">
    <location>
        <begin position="90"/>
        <end position="110"/>
    </location>
</feature>
<feature type="transmembrane region" description="Helical" evidence="7">
    <location>
        <begin position="345"/>
        <end position="363"/>
    </location>
</feature>
<keyword evidence="8" id="KW-0732">Signal</keyword>
<comment type="subcellular location">
    <subcellularLocation>
        <location evidence="1">Membrane</location>
        <topology evidence="1">Multi-pass membrane protein</topology>
    </subcellularLocation>
</comment>
<feature type="chain" id="PRO_5008901381" evidence="8">
    <location>
        <begin position="19"/>
        <end position="368"/>
    </location>
</feature>
<dbReference type="Pfam" id="PF07857">
    <property type="entry name" value="TMEM144"/>
    <property type="match status" value="1"/>
</dbReference>
<evidence type="ECO:0000256" key="1">
    <source>
        <dbReference type="ARBA" id="ARBA00004141"/>
    </source>
</evidence>
<proteinExistence type="inferred from homology"/>
<feature type="signal peptide" evidence="8">
    <location>
        <begin position="1"/>
        <end position="18"/>
    </location>
</feature>
<dbReference type="EMBL" id="GDKF01004508">
    <property type="protein sequence ID" value="JAT74114.1"/>
    <property type="molecule type" value="Transcribed_RNA"/>
</dbReference>
<dbReference type="GO" id="GO:0016020">
    <property type="term" value="C:membrane"/>
    <property type="evidence" value="ECO:0007669"/>
    <property type="project" value="UniProtKB-SubCell"/>
</dbReference>
<evidence type="ECO:0000256" key="5">
    <source>
        <dbReference type="ARBA" id="ARBA00023136"/>
    </source>
</evidence>
<accession>A0A1D2A4K7</accession>